<feature type="signal peptide" evidence="3">
    <location>
        <begin position="1"/>
        <end position="35"/>
    </location>
</feature>
<dbReference type="EMBL" id="WBJZ01000015">
    <property type="protein sequence ID" value="KAB1655396.1"/>
    <property type="molecule type" value="Genomic_DNA"/>
</dbReference>
<dbReference type="OrthoDB" id="4985746at2"/>
<feature type="region of interest" description="Disordered" evidence="1">
    <location>
        <begin position="41"/>
        <end position="67"/>
    </location>
</feature>
<feature type="region of interest" description="Disordered" evidence="1">
    <location>
        <begin position="319"/>
        <end position="378"/>
    </location>
</feature>
<sequence length="766" mass="78336">MDQAARRSASRFLRVIARHLVPAAVLASVAFGGLAAPAAADPAAQSTPAPSDAALASPASPATTGFTEQASDGAVTVFLAPGSGGTLAPGQDLDLELVVVNRTGDASPAGTAVFSLATGTIDSRAALDAWMSQPATGADDDLGTQLASADVPEVAAGTSTTVYVTVPAGSLPLGADAEFGPRGVAARYLHSGSEQGQARASIVYAATPDALPTPLSIIVPIVPPESTAAVLSEETLEALTAPTGRLTRLLDAVDGTAAVLAIDPRIVFSIRALGDAAPPSAERWLERLTELPNDSFALPYADADEGLMMQAGATTPPALSDIGFALDPSRTTPTASPTSTASTTATDETPSTTPSGGGDGESGSPDPSATAGDDDETPDYEELAAFPYTIENVAWPAAATLAPGQASVLADWGAKHLVLDASNIELYADANATPPAATLVDGWSALVADTRLSSAVADAAASDTDAEWNAATSLASSILAVVARELPYEPRHLLATVGRSALDDPGRLGALLRTLDGNAWSDLETASFPSTEEADGTLTATLVGGGHDQAAVDRTAALFASEQRAIGYSSIFDDPERFTGELRGTLLSTLSTGYVTRAEPWASACTLFTDLVDATEASVHVADTSDIQLVGRQTDLPIFVTNDTEERVTVQVDLRPVTGRIEAGEPVTLVIEPNSMARAQVPVTAITNGATSADVVLLTPEGTELTGPAATLNINVQAEWEAVGMIVFSVGLVLLFVAGVVRTVRKRRRERVGASTGPDEVGTTEE</sequence>
<evidence type="ECO:0000256" key="2">
    <source>
        <dbReference type="SAM" id="Phobius"/>
    </source>
</evidence>
<dbReference type="Proteomes" id="UP000467240">
    <property type="component" value="Unassembled WGS sequence"/>
</dbReference>
<feature type="compositionally biased region" description="Low complexity" evidence="1">
    <location>
        <begin position="41"/>
        <end position="64"/>
    </location>
</feature>
<keyword evidence="5" id="KW-1185">Reference proteome</keyword>
<protein>
    <recommendedName>
        <fullName evidence="6">2-oxoglutarate dehydrogenase</fullName>
    </recommendedName>
</protein>
<dbReference type="InterPro" id="IPR046112">
    <property type="entry name" value="DUF6049"/>
</dbReference>
<evidence type="ECO:0000313" key="5">
    <source>
        <dbReference type="Proteomes" id="UP000467240"/>
    </source>
</evidence>
<feature type="chain" id="PRO_5038797128" description="2-oxoglutarate dehydrogenase" evidence="3">
    <location>
        <begin position="36"/>
        <end position="766"/>
    </location>
</feature>
<keyword evidence="2" id="KW-1133">Transmembrane helix</keyword>
<evidence type="ECO:0008006" key="6">
    <source>
        <dbReference type="Google" id="ProtNLM"/>
    </source>
</evidence>
<keyword evidence="2" id="KW-0472">Membrane</keyword>
<keyword evidence="2" id="KW-0812">Transmembrane</keyword>
<evidence type="ECO:0000313" key="4">
    <source>
        <dbReference type="EMBL" id="KAB1655396.1"/>
    </source>
</evidence>
<name>A0A7J5BPW6_9MICO</name>
<dbReference type="RefSeq" id="WP_158041196.1">
    <property type="nucleotide sequence ID" value="NZ_JACCFV010000001.1"/>
</dbReference>
<reference evidence="4 5" key="1">
    <citation type="submission" date="2019-09" db="EMBL/GenBank/DDBJ databases">
        <title>Phylogeny of genus Pseudoclavibacter and closely related genus.</title>
        <authorList>
            <person name="Li Y."/>
        </authorList>
    </citation>
    <scope>NUCLEOTIDE SEQUENCE [LARGE SCALE GENOMIC DNA]</scope>
    <source>
        <strain evidence="4 5">DSM 23821</strain>
    </source>
</reference>
<proteinExistence type="predicted"/>
<feature type="compositionally biased region" description="Low complexity" evidence="1">
    <location>
        <begin position="328"/>
        <end position="354"/>
    </location>
</feature>
<organism evidence="4 5">
    <name type="scientific">Pseudoclavibacter chungangensis</name>
    <dbReference type="NCBI Taxonomy" id="587635"/>
    <lineage>
        <taxon>Bacteria</taxon>
        <taxon>Bacillati</taxon>
        <taxon>Actinomycetota</taxon>
        <taxon>Actinomycetes</taxon>
        <taxon>Micrococcales</taxon>
        <taxon>Microbacteriaceae</taxon>
        <taxon>Pseudoclavibacter</taxon>
    </lineage>
</organism>
<gene>
    <name evidence="4" type="ORF">F8O01_12305</name>
</gene>
<comment type="caution">
    <text evidence="4">The sequence shown here is derived from an EMBL/GenBank/DDBJ whole genome shotgun (WGS) entry which is preliminary data.</text>
</comment>
<evidence type="ECO:0000256" key="3">
    <source>
        <dbReference type="SAM" id="SignalP"/>
    </source>
</evidence>
<evidence type="ECO:0000256" key="1">
    <source>
        <dbReference type="SAM" id="MobiDB-lite"/>
    </source>
</evidence>
<feature type="transmembrane region" description="Helical" evidence="2">
    <location>
        <begin position="722"/>
        <end position="741"/>
    </location>
</feature>
<accession>A0A7J5BPW6</accession>
<keyword evidence="3" id="KW-0732">Signal</keyword>
<dbReference type="Pfam" id="PF19516">
    <property type="entry name" value="DUF6049"/>
    <property type="match status" value="1"/>
</dbReference>
<dbReference type="AlphaFoldDB" id="A0A7J5BPW6"/>